<proteinExistence type="predicted"/>
<keyword evidence="1" id="KW-0732">Signal</keyword>
<dbReference type="EMBL" id="FQUO01000004">
    <property type="protein sequence ID" value="SHE95755.1"/>
    <property type="molecule type" value="Genomic_DNA"/>
</dbReference>
<evidence type="ECO:0000313" key="3">
    <source>
        <dbReference type="EMBL" id="SHE95755.1"/>
    </source>
</evidence>
<gene>
    <name evidence="3" type="ORF">SAMN05444008_1041</name>
</gene>
<dbReference type="Proteomes" id="UP000184368">
    <property type="component" value="Unassembled WGS sequence"/>
</dbReference>
<dbReference type="InterPro" id="IPR037523">
    <property type="entry name" value="VOC_core"/>
</dbReference>
<dbReference type="Gene3D" id="3.10.180.10">
    <property type="entry name" value="2,3-Dihydroxybiphenyl 1,2-Dioxygenase, domain 1"/>
    <property type="match status" value="1"/>
</dbReference>
<keyword evidence="4" id="KW-1185">Reference proteome</keyword>
<name>A0A1M4XQM0_9BACT</name>
<feature type="domain" description="VOC" evidence="2">
    <location>
        <begin position="26"/>
        <end position="148"/>
    </location>
</feature>
<dbReference type="PROSITE" id="PS51819">
    <property type="entry name" value="VOC"/>
    <property type="match status" value="1"/>
</dbReference>
<feature type="chain" id="PRO_5012002254" evidence="1">
    <location>
        <begin position="20"/>
        <end position="150"/>
    </location>
</feature>
<evidence type="ECO:0000256" key="1">
    <source>
        <dbReference type="SAM" id="SignalP"/>
    </source>
</evidence>
<dbReference type="InterPro" id="IPR004360">
    <property type="entry name" value="Glyas_Fos-R_dOase_dom"/>
</dbReference>
<sequence>MRSFTLVLALVLCSFAALSQKTSAPRINHIALYTQNLEKSTRFYRDLLGLDTIPEPFHDGKHTWFTIGSGGAALHLIEGLGAPVDQNKNTHLCFSVPQLQPLISKLSAAGVPYEDWPGKSSSITTRIDGVHQIYFKDLDGHWLEVNDEQK</sequence>
<dbReference type="STRING" id="1302690.BUE76_14190"/>
<organism evidence="3 4">
    <name type="scientific">Cnuella takakiae</name>
    <dbReference type="NCBI Taxonomy" id="1302690"/>
    <lineage>
        <taxon>Bacteria</taxon>
        <taxon>Pseudomonadati</taxon>
        <taxon>Bacteroidota</taxon>
        <taxon>Chitinophagia</taxon>
        <taxon>Chitinophagales</taxon>
        <taxon>Chitinophagaceae</taxon>
        <taxon>Cnuella</taxon>
    </lineage>
</organism>
<dbReference type="InterPro" id="IPR029068">
    <property type="entry name" value="Glyas_Bleomycin-R_OHBP_Dase"/>
</dbReference>
<reference evidence="3 4" key="1">
    <citation type="submission" date="2016-11" db="EMBL/GenBank/DDBJ databases">
        <authorList>
            <person name="Jaros S."/>
            <person name="Januszkiewicz K."/>
            <person name="Wedrychowicz H."/>
        </authorList>
    </citation>
    <scope>NUCLEOTIDE SEQUENCE [LARGE SCALE GENOMIC DNA]</scope>
    <source>
        <strain evidence="3 4">DSM 26897</strain>
    </source>
</reference>
<evidence type="ECO:0000259" key="2">
    <source>
        <dbReference type="PROSITE" id="PS51819"/>
    </source>
</evidence>
<evidence type="ECO:0000313" key="4">
    <source>
        <dbReference type="Proteomes" id="UP000184368"/>
    </source>
</evidence>
<dbReference type="InterPro" id="IPR050383">
    <property type="entry name" value="GlyoxalaseI/FosfomycinResist"/>
</dbReference>
<keyword evidence="3" id="KW-0456">Lyase</keyword>
<dbReference type="GO" id="GO:0016829">
    <property type="term" value="F:lyase activity"/>
    <property type="evidence" value="ECO:0007669"/>
    <property type="project" value="UniProtKB-KW"/>
</dbReference>
<dbReference type="PANTHER" id="PTHR21366">
    <property type="entry name" value="GLYOXALASE FAMILY PROTEIN"/>
    <property type="match status" value="1"/>
</dbReference>
<dbReference type="SUPFAM" id="SSF54593">
    <property type="entry name" value="Glyoxalase/Bleomycin resistance protein/Dihydroxybiphenyl dioxygenase"/>
    <property type="match status" value="1"/>
</dbReference>
<dbReference type="OrthoDB" id="192739at2"/>
<accession>A0A1M4XQM0</accession>
<dbReference type="Pfam" id="PF00903">
    <property type="entry name" value="Glyoxalase"/>
    <property type="match status" value="1"/>
</dbReference>
<protein>
    <submittedName>
        <fullName evidence="3">Lactoylglutathione lyase</fullName>
    </submittedName>
</protein>
<feature type="signal peptide" evidence="1">
    <location>
        <begin position="1"/>
        <end position="19"/>
    </location>
</feature>
<dbReference type="AlphaFoldDB" id="A0A1M4XQM0"/>
<dbReference type="RefSeq" id="WP_073041026.1">
    <property type="nucleotide sequence ID" value="NZ_FQUO01000004.1"/>
</dbReference>